<feature type="transmembrane region" description="Helical" evidence="19">
    <location>
        <begin position="26"/>
        <end position="47"/>
    </location>
</feature>
<dbReference type="FunFam" id="2.60.40.420:FF:000001">
    <property type="entry name" value="Cytochrome c oxidase subunit 2"/>
    <property type="match status" value="1"/>
</dbReference>
<dbReference type="PANTHER" id="PTHR22888">
    <property type="entry name" value="CYTOCHROME C OXIDASE, SUBUNIT II"/>
    <property type="match status" value="1"/>
</dbReference>
<dbReference type="PRINTS" id="PR01166">
    <property type="entry name" value="CYCOXIDASEII"/>
</dbReference>
<evidence type="ECO:0000256" key="19">
    <source>
        <dbReference type="SAM" id="Phobius"/>
    </source>
</evidence>
<dbReference type="Pfam" id="PF02790">
    <property type="entry name" value="COX2_TM"/>
    <property type="match status" value="1"/>
</dbReference>
<dbReference type="AlphaFoldDB" id="A0A346PZ51"/>
<comment type="subunit">
    <text evidence="3">Component of the cytochrome c oxidase (complex IV, CIV), a multisubunit enzyme composed of a catalytic core of 3 subunits and several supernumerary subunits. The complex exists as a monomer or a dimer and forms supercomplexes (SCs) in the inner mitochondrial membrane with ubiquinol-cytochrome c oxidoreductase (cytochrome b-c1 complex, complex III, CIII).</text>
</comment>
<evidence type="ECO:0000256" key="2">
    <source>
        <dbReference type="ARBA" id="ARBA00007866"/>
    </source>
</evidence>
<evidence type="ECO:0000256" key="7">
    <source>
        <dbReference type="ARBA" id="ARBA00022692"/>
    </source>
</evidence>
<keyword evidence="11" id="KW-1278">Translocase</keyword>
<keyword evidence="12 18" id="KW-0249">Electron transport</keyword>
<dbReference type="InterPro" id="IPR011759">
    <property type="entry name" value="Cyt_c_oxidase_su2_TM_dom"/>
</dbReference>
<dbReference type="SUPFAM" id="SSF49503">
    <property type="entry name" value="Cupredoxins"/>
    <property type="match status" value="1"/>
</dbReference>
<geneLocation type="mitochondrion" evidence="22"/>
<organism evidence="22">
    <name type="scientific">Telenomus sp. ZCS-2018</name>
    <dbReference type="NCBI Taxonomy" id="2305129"/>
    <lineage>
        <taxon>Eukaryota</taxon>
        <taxon>Metazoa</taxon>
        <taxon>Ecdysozoa</taxon>
        <taxon>Arthropoda</taxon>
        <taxon>Hexapoda</taxon>
        <taxon>Insecta</taxon>
        <taxon>Pterygota</taxon>
        <taxon>Neoptera</taxon>
        <taxon>Endopterygota</taxon>
        <taxon>Hymenoptera</taxon>
        <taxon>Apocrita</taxon>
        <taxon>Proctotrupomorpha</taxon>
        <taxon>Platygastroidea</taxon>
        <taxon>Scelionidae</taxon>
        <taxon>Telenominae</taxon>
        <taxon>Telenomus</taxon>
    </lineage>
</organism>
<evidence type="ECO:0000259" key="20">
    <source>
        <dbReference type="PROSITE" id="PS50857"/>
    </source>
</evidence>
<sequence>MNSWLTFSFQDAMSPIMFYMNFFHEFIMMSIICITSLTLYIIVMMYMNKYYTNIIINNQVIETIWTIFPLLILFVLVVPSIKILYMTDETKMPFFTIKSIGNQWYWTYEYPQFKMMPFDSYMINTNEMNNNEFRLLDVDNRLIAPYKIKTQLITTSNDVIHSFTVPSLGFKIDSIPGRLNKSSFFMKYAGLFFGQCSEICGINHSFMPIVIESINKKKFFNWIIKH</sequence>
<evidence type="ECO:0000256" key="18">
    <source>
        <dbReference type="RuleBase" id="RU000457"/>
    </source>
</evidence>
<evidence type="ECO:0000256" key="8">
    <source>
        <dbReference type="ARBA" id="ARBA00022723"/>
    </source>
</evidence>
<dbReference type="EMBL" id="MF776884">
    <property type="protein sequence ID" value="AXR86027.1"/>
    <property type="molecule type" value="Genomic_DNA"/>
</dbReference>
<dbReference type="InterPro" id="IPR034210">
    <property type="entry name" value="CcO_II_C"/>
</dbReference>
<evidence type="ECO:0000256" key="9">
    <source>
        <dbReference type="ARBA" id="ARBA00022792"/>
    </source>
</evidence>
<evidence type="ECO:0000256" key="6">
    <source>
        <dbReference type="ARBA" id="ARBA00022660"/>
    </source>
</evidence>
<dbReference type="InterPro" id="IPR036257">
    <property type="entry name" value="Cyt_c_oxidase_su2_TM_sf"/>
</dbReference>
<evidence type="ECO:0000256" key="14">
    <source>
        <dbReference type="ARBA" id="ARBA00023008"/>
    </source>
</evidence>
<name>A0A346PZ51_9HYME</name>
<comment type="catalytic activity">
    <reaction evidence="17">
        <text>4 Fe(II)-[cytochrome c] + O2 + 8 H(+)(in) = 4 Fe(III)-[cytochrome c] + 2 H2O + 4 H(+)(out)</text>
        <dbReference type="Rhea" id="RHEA:11436"/>
        <dbReference type="Rhea" id="RHEA-COMP:10350"/>
        <dbReference type="Rhea" id="RHEA-COMP:14399"/>
        <dbReference type="ChEBI" id="CHEBI:15377"/>
        <dbReference type="ChEBI" id="CHEBI:15378"/>
        <dbReference type="ChEBI" id="CHEBI:15379"/>
        <dbReference type="ChEBI" id="CHEBI:29033"/>
        <dbReference type="ChEBI" id="CHEBI:29034"/>
        <dbReference type="EC" id="7.1.1.9"/>
    </reaction>
    <physiologicalReaction direction="left-to-right" evidence="17">
        <dbReference type="Rhea" id="RHEA:11437"/>
    </physiologicalReaction>
</comment>
<evidence type="ECO:0000256" key="15">
    <source>
        <dbReference type="ARBA" id="ARBA00023128"/>
    </source>
</evidence>
<proteinExistence type="inferred from homology"/>
<feature type="domain" description="Cytochrome oxidase subunit II transmembrane region profile" evidence="21">
    <location>
        <begin position="1"/>
        <end position="91"/>
    </location>
</feature>
<keyword evidence="6 18" id="KW-0679">Respiratory chain</keyword>
<evidence type="ECO:0000313" key="22">
    <source>
        <dbReference type="EMBL" id="AXR86027.1"/>
    </source>
</evidence>
<keyword evidence="9 18" id="KW-0999">Mitochondrion inner membrane</keyword>
<dbReference type="PANTHER" id="PTHR22888:SF9">
    <property type="entry name" value="CYTOCHROME C OXIDASE SUBUNIT 2"/>
    <property type="match status" value="1"/>
</dbReference>
<evidence type="ECO:0000259" key="21">
    <source>
        <dbReference type="PROSITE" id="PS50999"/>
    </source>
</evidence>
<keyword evidence="15 18" id="KW-0496">Mitochondrion</keyword>
<feature type="domain" description="Cytochrome oxidase subunit II copper A binding" evidence="20">
    <location>
        <begin position="92"/>
        <end position="225"/>
    </location>
</feature>
<dbReference type="GO" id="GO:0004129">
    <property type="term" value="F:cytochrome-c oxidase activity"/>
    <property type="evidence" value="ECO:0007669"/>
    <property type="project" value="UniProtKB-EC"/>
</dbReference>
<keyword evidence="8 18" id="KW-0479">Metal-binding</keyword>
<comment type="subcellular location">
    <subcellularLocation>
        <location evidence="1 18">Mitochondrion inner membrane</location>
        <topology evidence="1 18">Multi-pass membrane protein</topology>
    </subcellularLocation>
</comment>
<comment type="function">
    <text evidence="18">Component of the cytochrome c oxidase, the last enzyme in the mitochondrial electron transport chain which drives oxidative phosphorylation. The respiratory chain contains 3 multisubunit complexes succinate dehydrogenase (complex II, CII), ubiquinol-cytochrome c oxidoreductase (cytochrome b-c1 complex, complex III, CIII) and cytochrome c oxidase (complex IV, CIV), that cooperate to transfer electrons derived from NADH and succinate to molecular oxygen, creating an electrochemical gradient over the inner membrane that drives transmembrane transport and the ATP synthase. Cytochrome c oxidase is the component of the respiratory chain that catalyzes the reduction of oxygen to water. Electrons originating from reduced cytochrome c in the intermembrane space (IMS) are transferred via the dinuclear copper A center (CU(A)) of subunit 2 and heme A of subunit 1 to the active site in subunit 1, a binuclear center (BNC) formed by heme A3 and copper B (CU(B)). The BNC reduces molecular oxygen to 2 water molecules using 4 electrons from cytochrome c in the IMS and 4 protons from the mitochondrial matrix.</text>
</comment>
<evidence type="ECO:0000256" key="4">
    <source>
        <dbReference type="ARBA" id="ARBA00015946"/>
    </source>
</evidence>
<dbReference type="PROSITE" id="PS00078">
    <property type="entry name" value="COX2"/>
    <property type="match status" value="1"/>
</dbReference>
<evidence type="ECO:0000256" key="3">
    <source>
        <dbReference type="ARBA" id="ARBA00011164"/>
    </source>
</evidence>
<keyword evidence="7 18" id="KW-0812">Transmembrane</keyword>
<evidence type="ECO:0000256" key="17">
    <source>
        <dbReference type="ARBA" id="ARBA00049512"/>
    </source>
</evidence>
<evidence type="ECO:0000256" key="10">
    <source>
        <dbReference type="ARBA" id="ARBA00022842"/>
    </source>
</evidence>
<evidence type="ECO:0000256" key="1">
    <source>
        <dbReference type="ARBA" id="ARBA00004448"/>
    </source>
</evidence>
<protein>
    <recommendedName>
        <fullName evidence="4 18">Cytochrome c oxidase subunit 2</fullName>
    </recommendedName>
</protein>
<dbReference type="InterPro" id="IPR002429">
    <property type="entry name" value="CcO_II-like_C"/>
</dbReference>
<dbReference type="Gene3D" id="2.60.40.420">
    <property type="entry name" value="Cupredoxins - blue copper proteins"/>
    <property type="match status" value="1"/>
</dbReference>
<dbReference type="CDD" id="cd13912">
    <property type="entry name" value="CcO_II_C"/>
    <property type="match status" value="1"/>
</dbReference>
<feature type="transmembrane region" description="Helical" evidence="19">
    <location>
        <begin position="67"/>
        <end position="85"/>
    </location>
</feature>
<dbReference type="Gene3D" id="1.10.287.90">
    <property type="match status" value="1"/>
</dbReference>
<keyword evidence="5 18" id="KW-0813">Transport</keyword>
<dbReference type="InterPro" id="IPR045187">
    <property type="entry name" value="CcO_II"/>
</dbReference>
<keyword evidence="16 18" id="KW-0472">Membrane</keyword>
<evidence type="ECO:0000256" key="5">
    <source>
        <dbReference type="ARBA" id="ARBA00022448"/>
    </source>
</evidence>
<evidence type="ECO:0000256" key="16">
    <source>
        <dbReference type="ARBA" id="ARBA00023136"/>
    </source>
</evidence>
<dbReference type="GO" id="GO:0005743">
    <property type="term" value="C:mitochondrial inner membrane"/>
    <property type="evidence" value="ECO:0007669"/>
    <property type="project" value="UniProtKB-SubCell"/>
</dbReference>
<dbReference type="GO" id="GO:0042773">
    <property type="term" value="P:ATP synthesis coupled electron transport"/>
    <property type="evidence" value="ECO:0007669"/>
    <property type="project" value="TreeGrafter"/>
</dbReference>
<evidence type="ECO:0000256" key="11">
    <source>
        <dbReference type="ARBA" id="ARBA00022967"/>
    </source>
</evidence>
<dbReference type="Pfam" id="PF00116">
    <property type="entry name" value="COX2"/>
    <property type="match status" value="1"/>
</dbReference>
<dbReference type="PROSITE" id="PS50857">
    <property type="entry name" value="COX2_CUA"/>
    <property type="match status" value="1"/>
</dbReference>
<keyword evidence="14 18" id="KW-0186">Copper</keyword>
<dbReference type="GO" id="GO:0005507">
    <property type="term" value="F:copper ion binding"/>
    <property type="evidence" value="ECO:0007669"/>
    <property type="project" value="InterPro"/>
</dbReference>
<accession>A0A346PZ51</accession>
<dbReference type="InterPro" id="IPR008972">
    <property type="entry name" value="Cupredoxin"/>
</dbReference>
<dbReference type="InterPro" id="IPR001505">
    <property type="entry name" value="Copper_CuA"/>
</dbReference>
<dbReference type="SUPFAM" id="SSF81464">
    <property type="entry name" value="Cytochrome c oxidase subunit II-like, transmembrane region"/>
    <property type="match status" value="1"/>
</dbReference>
<reference evidence="22" key="1">
    <citation type="journal article" date="2018" name="Genomics">
        <title>Information from the mitochondrial genomes of two egg parasitoids, Gonatocerus sp. and Telenomus sp., reveals a controversial phylogenetic relationship between Mymaridae and Scelionidae.</title>
        <authorList>
            <person name="Shen Z.-C."/>
            <person name="Chen L."/>
            <person name="Chen L."/>
            <person name="Li Y.-X."/>
        </authorList>
    </citation>
    <scope>NUCLEOTIDE SEQUENCE</scope>
</reference>
<evidence type="ECO:0000256" key="12">
    <source>
        <dbReference type="ARBA" id="ARBA00022982"/>
    </source>
</evidence>
<keyword evidence="13 19" id="KW-1133">Transmembrane helix</keyword>
<evidence type="ECO:0000256" key="13">
    <source>
        <dbReference type="ARBA" id="ARBA00022989"/>
    </source>
</evidence>
<comment type="cofactor">
    <cofactor evidence="18">
        <name>Cu cation</name>
        <dbReference type="ChEBI" id="CHEBI:23378"/>
    </cofactor>
    <text evidence="18">Binds a copper A center.</text>
</comment>
<dbReference type="PROSITE" id="PS50999">
    <property type="entry name" value="COX2_TM"/>
    <property type="match status" value="1"/>
</dbReference>
<gene>
    <name evidence="22" type="primary">COX2</name>
</gene>
<comment type="similarity">
    <text evidence="2 18">Belongs to the cytochrome c oxidase subunit 2 family.</text>
</comment>
<keyword evidence="10" id="KW-0460">Magnesium</keyword>